<reference evidence="2 3" key="2">
    <citation type="submission" date="2013-04" db="EMBL/GenBank/DDBJ databases">
        <authorList>
            <person name="Fiebig A."/>
            <person name="Pradella S."/>
            <person name="Wagner-Doebler I."/>
        </authorList>
    </citation>
    <scope>NUCLEOTIDE SEQUENCE [LARGE SCALE GENOMIC DNA]</scope>
    <source>
        <strain evidence="3">DSM 17067 / NCIMB 14079 / DFL-11</strain>
    </source>
</reference>
<evidence type="ECO:0000313" key="3">
    <source>
        <dbReference type="Proteomes" id="UP000004703"/>
    </source>
</evidence>
<dbReference type="RefSeq" id="WP_008192012.1">
    <property type="nucleotide sequence ID" value="NZ_CM011002.1"/>
</dbReference>
<evidence type="ECO:0000313" key="2">
    <source>
        <dbReference type="EMBL" id="EEE44703.1"/>
    </source>
</evidence>
<feature type="compositionally biased region" description="Basic and acidic residues" evidence="1">
    <location>
        <begin position="102"/>
        <end position="114"/>
    </location>
</feature>
<dbReference type="AlphaFoldDB" id="A0A5E8GYQ2"/>
<dbReference type="Proteomes" id="UP000004703">
    <property type="component" value="Chromosome"/>
</dbReference>
<proteinExistence type="predicted"/>
<accession>A0A5E8GYQ2</accession>
<dbReference type="EMBL" id="ACCU02000002">
    <property type="protein sequence ID" value="EEE44703.1"/>
    <property type="molecule type" value="Genomic_DNA"/>
</dbReference>
<organism evidence="2 3">
    <name type="scientific">Roseibium alexandrii (strain DSM 17067 / NCIMB 14079 / DFL-11)</name>
    <name type="common">Labrenzia alexandrii</name>
    <dbReference type="NCBI Taxonomy" id="244592"/>
    <lineage>
        <taxon>Bacteria</taxon>
        <taxon>Pseudomonadati</taxon>
        <taxon>Pseudomonadota</taxon>
        <taxon>Alphaproteobacteria</taxon>
        <taxon>Hyphomicrobiales</taxon>
        <taxon>Stappiaceae</taxon>
        <taxon>Roseibium</taxon>
    </lineage>
</organism>
<reference evidence="2 3" key="1">
    <citation type="submission" date="2008-01" db="EMBL/GenBank/DDBJ databases">
        <authorList>
            <person name="Wagner-Dobler I."/>
            <person name="Ferriera S."/>
            <person name="Johnson J."/>
            <person name="Kravitz S."/>
            <person name="Beeson K."/>
            <person name="Sutton G."/>
            <person name="Rogers Y.-H."/>
            <person name="Friedman R."/>
            <person name="Frazier M."/>
            <person name="Venter J.C."/>
        </authorList>
    </citation>
    <scope>NUCLEOTIDE SEQUENCE [LARGE SCALE GENOMIC DNA]</scope>
    <source>
        <strain evidence="3">DSM 17067 / NCIMB 14079 / DFL-11</strain>
    </source>
</reference>
<protein>
    <submittedName>
        <fullName evidence="2">Uncharacterized protein</fullName>
    </submittedName>
</protein>
<name>A0A5E8GYQ2_ROSAD</name>
<feature type="region of interest" description="Disordered" evidence="1">
    <location>
        <begin position="40"/>
        <end position="114"/>
    </location>
</feature>
<sequence length="114" mass="11766">MGQDLAGRDGRDVKARLRALIDQMDEAAVAAFLAELQGEQQGELQAGRQADLPGEQKAELQAELPADPDRSGPENPGLGAPDLEVTDLGAPELGVSGPDLADAGRLRPAGTKDG</sequence>
<feature type="compositionally biased region" description="Low complexity" evidence="1">
    <location>
        <begin position="40"/>
        <end position="50"/>
    </location>
</feature>
<gene>
    <name evidence="2" type="ORF">SADFL11_1991</name>
</gene>
<comment type="caution">
    <text evidence="2">The sequence shown here is derived from an EMBL/GenBank/DDBJ whole genome shotgun (WGS) entry which is preliminary data.</text>
</comment>
<evidence type="ECO:0000256" key="1">
    <source>
        <dbReference type="SAM" id="MobiDB-lite"/>
    </source>
</evidence>